<dbReference type="Pfam" id="PF08818">
    <property type="entry name" value="DUF1801"/>
    <property type="match status" value="1"/>
</dbReference>
<feature type="domain" description="YdhG-like" evidence="1">
    <location>
        <begin position="20"/>
        <end position="122"/>
    </location>
</feature>
<evidence type="ECO:0000313" key="2">
    <source>
        <dbReference type="EMBL" id="KAB1866752.1"/>
    </source>
</evidence>
<accession>A0ABQ6V9I8</accession>
<dbReference type="Proteomes" id="UP000478836">
    <property type="component" value="Unassembled WGS sequence"/>
</dbReference>
<proteinExistence type="predicted"/>
<comment type="caution">
    <text evidence="2">The sequence shown here is derived from an EMBL/GenBank/DDBJ whole genome shotgun (WGS) entry which is preliminary data.</text>
</comment>
<dbReference type="GeneID" id="77475350"/>
<reference evidence="3" key="1">
    <citation type="submission" date="2019-09" db="EMBL/GenBank/DDBJ databases">
        <title>Whole genome sequencing of Microbacterium maritypicum.</title>
        <authorList>
            <person name="Lenchi N."/>
        </authorList>
    </citation>
    <scope>NUCLEOTIDE SEQUENCE [LARGE SCALE GENOMIC DNA]</scope>
    <source>
        <strain evidence="3">G1</strain>
    </source>
</reference>
<organism evidence="2 3">
    <name type="scientific">Microbacterium algeriense</name>
    <dbReference type="NCBI Taxonomy" id="2615184"/>
    <lineage>
        <taxon>Bacteria</taxon>
        <taxon>Bacillati</taxon>
        <taxon>Actinomycetota</taxon>
        <taxon>Actinomycetes</taxon>
        <taxon>Micrococcales</taxon>
        <taxon>Microbacteriaceae</taxon>
        <taxon>Microbacterium</taxon>
    </lineage>
</organism>
<gene>
    <name evidence="2" type="ORF">F6A08_02765</name>
</gene>
<dbReference type="RefSeq" id="WP_151458542.1">
    <property type="nucleotide sequence ID" value="NZ_WAAO01000001.1"/>
</dbReference>
<evidence type="ECO:0000313" key="3">
    <source>
        <dbReference type="Proteomes" id="UP000478836"/>
    </source>
</evidence>
<name>A0ABQ6V9I8_9MICO</name>
<dbReference type="InterPro" id="IPR014922">
    <property type="entry name" value="YdhG-like"/>
</dbReference>
<protein>
    <submittedName>
        <fullName evidence="2">DUF1801 domain-containing protein</fullName>
    </submittedName>
</protein>
<sequence>MRPTGDDVAGLIARSSPAVRRRDAETLTALMQDLTGREPQTWGSIIGFGSCHYRYPTGTEGDCGVLSFAPRKAATTIYLLDGVDAHADGLDALGPHTTGVGCLYLKDLDQVDLDVLRGILERSLAWVESGGDARMHLTVTS</sequence>
<evidence type="ECO:0000259" key="1">
    <source>
        <dbReference type="Pfam" id="PF08818"/>
    </source>
</evidence>
<keyword evidence="3" id="KW-1185">Reference proteome</keyword>
<dbReference type="EMBL" id="WAAO01000001">
    <property type="protein sequence ID" value="KAB1866752.1"/>
    <property type="molecule type" value="Genomic_DNA"/>
</dbReference>